<feature type="transmembrane region" description="Helical" evidence="2">
    <location>
        <begin position="385"/>
        <end position="405"/>
    </location>
</feature>
<sequence>MPGILRAADQEPRMSAPEPVPAADPAPQRRCQNCGELLLGEHCYACGQPTKGLVRHFSSIIGDFMDSVFELDSRILRTLGPLLFKPGYLSEEYFAGRRVRYVSPVRLFVFLSIFAFFAAQLSFDIAADQPDAAETKAEAGADQARTRGLRTATTAAEVERIRDEALAEIKKARAESANVPGVAIGLDVAEKSIAAEAARRLREIEESERSGRPLAIAEDDEGKISFNGTPWDAKSNPLEISWFSDGMNRKLNERIGRAEGNIERIQKDPNLLKDAFLSTVPTTLFVVLPLFALLLKIAYVFKRRLYMEHLIVALHSHSFLCASLLLVLLLDALATWTAGAAWISRPLGWIEVALIAWMPIYLLLMQKRVYRQGWIMTTLKYSVLGYCYIVLLSLGAAAALMINLVSI</sequence>
<keyword evidence="2" id="KW-0472">Membrane</keyword>
<reference evidence="3 4" key="1">
    <citation type="submission" date="2019-03" db="EMBL/GenBank/DDBJ databases">
        <title>Arenimonas daejeonensis sp. nov., isolated from compost.</title>
        <authorList>
            <person name="Jeon C.O."/>
        </authorList>
    </citation>
    <scope>NUCLEOTIDE SEQUENCE [LARGE SCALE GENOMIC DNA]</scope>
    <source>
        <strain evidence="3 4">R29</strain>
    </source>
</reference>
<name>A0A5C4RQ05_9GAMM</name>
<comment type="caution">
    <text evidence="3">The sequence shown here is derived from an EMBL/GenBank/DDBJ whole genome shotgun (WGS) entry which is preliminary data.</text>
</comment>
<dbReference type="Pfam" id="PF12412">
    <property type="entry name" value="DUF3667"/>
    <property type="match status" value="1"/>
</dbReference>
<dbReference type="InterPro" id="IPR022134">
    <property type="entry name" value="DUF3667"/>
</dbReference>
<feature type="region of interest" description="Disordered" evidence="1">
    <location>
        <begin position="1"/>
        <end position="26"/>
    </location>
</feature>
<feature type="transmembrane region" description="Helical" evidence="2">
    <location>
        <begin position="105"/>
        <end position="123"/>
    </location>
</feature>
<keyword evidence="4" id="KW-1185">Reference proteome</keyword>
<keyword evidence="2" id="KW-0812">Transmembrane</keyword>
<gene>
    <name evidence="3" type="ORF">E1B00_12080</name>
</gene>
<dbReference type="EMBL" id="SMDR01000003">
    <property type="protein sequence ID" value="TNJ33044.1"/>
    <property type="molecule type" value="Genomic_DNA"/>
</dbReference>
<proteinExistence type="predicted"/>
<evidence type="ECO:0000256" key="1">
    <source>
        <dbReference type="SAM" id="MobiDB-lite"/>
    </source>
</evidence>
<evidence type="ECO:0000313" key="4">
    <source>
        <dbReference type="Proteomes" id="UP000305760"/>
    </source>
</evidence>
<organism evidence="3 4">
    <name type="scientific">Arenimonas terrae</name>
    <dbReference type="NCBI Taxonomy" id="2546226"/>
    <lineage>
        <taxon>Bacteria</taxon>
        <taxon>Pseudomonadati</taxon>
        <taxon>Pseudomonadota</taxon>
        <taxon>Gammaproteobacteria</taxon>
        <taxon>Lysobacterales</taxon>
        <taxon>Lysobacteraceae</taxon>
        <taxon>Arenimonas</taxon>
    </lineage>
</organism>
<protein>
    <submittedName>
        <fullName evidence="3">DUF3667 domain-containing protein</fullName>
    </submittedName>
</protein>
<feature type="transmembrane region" description="Helical" evidence="2">
    <location>
        <begin position="275"/>
        <end position="298"/>
    </location>
</feature>
<keyword evidence="2" id="KW-1133">Transmembrane helix</keyword>
<dbReference type="Proteomes" id="UP000305760">
    <property type="component" value="Unassembled WGS sequence"/>
</dbReference>
<evidence type="ECO:0000256" key="2">
    <source>
        <dbReference type="SAM" id="Phobius"/>
    </source>
</evidence>
<feature type="transmembrane region" description="Helical" evidence="2">
    <location>
        <begin position="310"/>
        <end position="334"/>
    </location>
</feature>
<dbReference type="AlphaFoldDB" id="A0A5C4RQ05"/>
<dbReference type="OrthoDB" id="9111327at2"/>
<evidence type="ECO:0000313" key="3">
    <source>
        <dbReference type="EMBL" id="TNJ33044.1"/>
    </source>
</evidence>
<feature type="transmembrane region" description="Helical" evidence="2">
    <location>
        <begin position="346"/>
        <end position="364"/>
    </location>
</feature>
<accession>A0A5C4RQ05</accession>